<dbReference type="InterPro" id="IPR002641">
    <property type="entry name" value="PNPLA_dom"/>
</dbReference>
<gene>
    <name evidence="6" type="ORF">EHS24_007387</name>
</gene>
<accession>A0A427XUB4</accession>
<feature type="short sequence motif" description="GXSXG" evidence="2">
    <location>
        <begin position="61"/>
        <end position="65"/>
    </location>
</feature>
<dbReference type="AlphaFoldDB" id="A0A427XUB4"/>
<dbReference type="GO" id="GO:0046486">
    <property type="term" value="P:glycerolipid metabolic process"/>
    <property type="evidence" value="ECO:0007669"/>
    <property type="project" value="UniProtKB-ARBA"/>
</dbReference>
<dbReference type="GO" id="GO:0016042">
    <property type="term" value="P:lipid catabolic process"/>
    <property type="evidence" value="ECO:0007669"/>
    <property type="project" value="UniProtKB-UniRule"/>
</dbReference>
<dbReference type="GO" id="GO:0016787">
    <property type="term" value="F:hydrolase activity"/>
    <property type="evidence" value="ECO:0007669"/>
    <property type="project" value="UniProtKB-UniRule"/>
</dbReference>
<keyword evidence="1 2" id="KW-0443">Lipid metabolism</keyword>
<feature type="transmembrane region" description="Helical" evidence="4">
    <location>
        <begin position="121"/>
        <end position="139"/>
    </location>
</feature>
<evidence type="ECO:0000256" key="3">
    <source>
        <dbReference type="SAM" id="MobiDB-lite"/>
    </source>
</evidence>
<feature type="transmembrane region" description="Helical" evidence="4">
    <location>
        <begin position="145"/>
        <end position="170"/>
    </location>
</feature>
<dbReference type="PROSITE" id="PS51635">
    <property type="entry name" value="PNPLA"/>
    <property type="match status" value="1"/>
</dbReference>
<evidence type="ECO:0000313" key="6">
    <source>
        <dbReference type="EMBL" id="RSH82419.1"/>
    </source>
</evidence>
<feature type="active site" description="Proton acceptor" evidence="2">
    <location>
        <position position="422"/>
    </location>
</feature>
<feature type="active site" description="Nucleophile" evidence="2">
    <location>
        <position position="63"/>
    </location>
</feature>
<dbReference type="GeneID" id="39591930"/>
<keyword evidence="4" id="KW-0472">Membrane</keyword>
<evidence type="ECO:0000259" key="5">
    <source>
        <dbReference type="PROSITE" id="PS51635"/>
    </source>
</evidence>
<comment type="caution">
    <text evidence="2">Lacks conserved residue(s) required for the propagation of feature annotation.</text>
</comment>
<comment type="caution">
    <text evidence="6">The sequence shown here is derived from an EMBL/GenBank/DDBJ whole genome shotgun (WGS) entry which is preliminary data.</text>
</comment>
<dbReference type="RefSeq" id="XP_028476651.1">
    <property type="nucleotide sequence ID" value="XM_028622758.1"/>
</dbReference>
<evidence type="ECO:0000256" key="2">
    <source>
        <dbReference type="PROSITE-ProRule" id="PRU01161"/>
    </source>
</evidence>
<evidence type="ECO:0000313" key="7">
    <source>
        <dbReference type="Proteomes" id="UP000279236"/>
    </source>
</evidence>
<proteinExistence type="predicted"/>
<keyword evidence="2" id="KW-0378">Hydrolase</keyword>
<organism evidence="6 7">
    <name type="scientific">Apiotrichum porosum</name>
    <dbReference type="NCBI Taxonomy" id="105984"/>
    <lineage>
        <taxon>Eukaryota</taxon>
        <taxon>Fungi</taxon>
        <taxon>Dikarya</taxon>
        <taxon>Basidiomycota</taxon>
        <taxon>Agaricomycotina</taxon>
        <taxon>Tremellomycetes</taxon>
        <taxon>Trichosporonales</taxon>
        <taxon>Trichosporonaceae</taxon>
        <taxon>Apiotrichum</taxon>
    </lineage>
</organism>
<dbReference type="SUPFAM" id="SSF52151">
    <property type="entry name" value="FabD/lysophospholipase-like"/>
    <property type="match status" value="1"/>
</dbReference>
<dbReference type="EMBL" id="RSCE01000005">
    <property type="protein sequence ID" value="RSH82419.1"/>
    <property type="molecule type" value="Genomic_DNA"/>
</dbReference>
<feature type="region of interest" description="Disordered" evidence="3">
    <location>
        <begin position="677"/>
        <end position="754"/>
    </location>
</feature>
<dbReference type="Gene3D" id="3.40.1090.10">
    <property type="entry name" value="Cytosolic phospholipase A2 catalytic domain"/>
    <property type="match status" value="1"/>
</dbReference>
<dbReference type="InterPro" id="IPR016035">
    <property type="entry name" value="Acyl_Trfase/lysoPLipase"/>
</dbReference>
<keyword evidence="2" id="KW-0442">Lipid degradation</keyword>
<feature type="transmembrane region" description="Helical" evidence="4">
    <location>
        <begin position="177"/>
        <end position="206"/>
    </location>
</feature>
<feature type="domain" description="PNPLA" evidence="5">
    <location>
        <begin position="31"/>
        <end position="435"/>
    </location>
</feature>
<dbReference type="Proteomes" id="UP000279236">
    <property type="component" value="Unassembled WGS sequence"/>
</dbReference>
<feature type="region of interest" description="Disordered" evidence="3">
    <location>
        <begin position="1"/>
        <end position="24"/>
    </location>
</feature>
<keyword evidence="4" id="KW-0812">Transmembrane</keyword>
<keyword evidence="4" id="KW-1133">Transmembrane helix</keyword>
<keyword evidence="7" id="KW-1185">Reference proteome</keyword>
<evidence type="ECO:0000256" key="4">
    <source>
        <dbReference type="SAM" id="Phobius"/>
    </source>
</evidence>
<feature type="short sequence motif" description="DGA/G" evidence="2">
    <location>
        <begin position="422"/>
        <end position="424"/>
    </location>
</feature>
<sequence>MNDKPTGSDAAAPPPKPPPSDYSHPKLDCDLVMKGGITSGIVYPLAICQLATVYKLRSVGGASAGAIAAAAAACTEIGRDRGGFEKLYRMPQELSALARGPNSPDSKLFTLFQPQPGMQRLFNLATAGLGLTGAARAWAMVRAALGGWALPTLAGTLPGLAGLGISIAGLSFAGRPIVYVGLSFALVLSLILAVSGGVLALALALLRDVGKMPQKGYGLCDCLTAKDAKFPALTTWMYDTFQDLAGITDGHPITFGTLSDAGVNLMLMTTSLGQSQPLAMPWDKGGYYFNPVEFRKLFPEEVVAAMEAAADRMEALEAARATHLSLTNWESAVRHQQARNRPDGALRMFPRPADLPIIVGVRMSLSFPGLISAVPLYDVDYTYPKNDDAKKSVDATYGTGRTPAQAAAQTIQFQFVLNWFSDGGICANLPLQFFDSVLPLRPTFAIDLASFPPGKSMNVDQMKNTFLAQNNDEGLIRPQNTIGDKGLAGLVSFFTTIVETARGWVDQGQVGMPGYRDRIVTVYHDDDEGGMNLNMKPSTVVALAERGQCAGTHLITKFAGSQPGVVAAPGWDNHRWLRFRTTAAAMSDALSSFEAEYQSVPAGTTAYSDWIGQKHHRPFPSYQIFEDRLPAAVTRTGELLHTATLWQVDPADALTHGAPNPRPTLRLMPPGLTGVRVRPDVLTDIPPPRPTSPQAREEEDEELHQQHHSASHLGLGLPPAADNHLTPVVSNASVESPPVDDAAQPLITPAGSNV</sequence>
<reference evidence="6 7" key="1">
    <citation type="submission" date="2018-11" db="EMBL/GenBank/DDBJ databases">
        <title>Genome sequence of Apiotrichum porosum DSM 27194.</title>
        <authorList>
            <person name="Aliyu H."/>
            <person name="Gorte O."/>
            <person name="Ochsenreither K."/>
        </authorList>
    </citation>
    <scope>NUCLEOTIDE SEQUENCE [LARGE SCALE GENOMIC DNA]</scope>
    <source>
        <strain evidence="6 7">DSM 27194</strain>
    </source>
</reference>
<evidence type="ECO:0000256" key="1">
    <source>
        <dbReference type="ARBA" id="ARBA00023098"/>
    </source>
</evidence>
<protein>
    <recommendedName>
        <fullName evidence="5">PNPLA domain-containing protein</fullName>
    </recommendedName>
</protein>
<name>A0A427XUB4_9TREE</name>